<comment type="caution">
    <text evidence="10">The sequence shown here is derived from an EMBL/GenBank/DDBJ whole genome shotgun (WGS) entry which is preliminary data.</text>
</comment>
<keyword evidence="3" id="KW-0597">Phosphoprotein</keyword>
<dbReference type="CDD" id="cd00082">
    <property type="entry name" value="HisKA"/>
    <property type="match status" value="1"/>
</dbReference>
<evidence type="ECO:0000256" key="5">
    <source>
        <dbReference type="ARBA" id="ARBA00022692"/>
    </source>
</evidence>
<dbReference type="Proteomes" id="UP001230156">
    <property type="component" value="Unassembled WGS sequence"/>
</dbReference>
<dbReference type="RefSeq" id="WP_379957841.1">
    <property type="nucleotide sequence ID" value="NZ_JAUYVI010000005.1"/>
</dbReference>
<dbReference type="InterPro" id="IPR050428">
    <property type="entry name" value="TCS_sensor_his_kinase"/>
</dbReference>
<dbReference type="InterPro" id="IPR003661">
    <property type="entry name" value="HisK_dim/P_dom"/>
</dbReference>
<feature type="transmembrane region" description="Helical" evidence="8">
    <location>
        <begin position="173"/>
        <end position="196"/>
    </location>
</feature>
<accession>A0ABU0YRP5</accession>
<dbReference type="PANTHER" id="PTHR45436">
    <property type="entry name" value="SENSOR HISTIDINE KINASE YKOH"/>
    <property type="match status" value="1"/>
</dbReference>
<evidence type="ECO:0000256" key="4">
    <source>
        <dbReference type="ARBA" id="ARBA00022679"/>
    </source>
</evidence>
<dbReference type="SMART" id="SM00387">
    <property type="entry name" value="HATPase_c"/>
    <property type="match status" value="1"/>
</dbReference>
<dbReference type="Gene3D" id="3.30.565.10">
    <property type="entry name" value="Histidine kinase-like ATPase, C-terminal domain"/>
    <property type="match status" value="1"/>
</dbReference>
<dbReference type="Pfam" id="PF02518">
    <property type="entry name" value="HATPase_c"/>
    <property type="match status" value="1"/>
</dbReference>
<evidence type="ECO:0000256" key="8">
    <source>
        <dbReference type="SAM" id="Phobius"/>
    </source>
</evidence>
<keyword evidence="5 8" id="KW-0812">Transmembrane</keyword>
<dbReference type="InterPro" id="IPR036097">
    <property type="entry name" value="HisK_dim/P_sf"/>
</dbReference>
<reference evidence="11" key="1">
    <citation type="submission" date="2023-08" db="EMBL/GenBank/DDBJ databases">
        <title>Rhodospirillaceae gen. nov., a novel taxon isolated from the Yangtze River Yuezi River estuary sludge.</title>
        <authorList>
            <person name="Ruan L."/>
        </authorList>
    </citation>
    <scope>NUCLEOTIDE SEQUENCE [LARGE SCALE GENOMIC DNA]</scope>
    <source>
        <strain evidence="11">R-7</strain>
    </source>
</reference>
<proteinExistence type="predicted"/>
<dbReference type="PROSITE" id="PS50109">
    <property type="entry name" value="HIS_KIN"/>
    <property type="match status" value="1"/>
</dbReference>
<comment type="catalytic activity">
    <reaction evidence="1">
        <text>ATP + protein L-histidine = ADP + protein N-phospho-L-histidine.</text>
        <dbReference type="EC" id="2.7.13.3"/>
    </reaction>
</comment>
<dbReference type="SUPFAM" id="SSF55874">
    <property type="entry name" value="ATPase domain of HSP90 chaperone/DNA topoisomerase II/histidine kinase"/>
    <property type="match status" value="1"/>
</dbReference>
<organism evidence="10 11">
    <name type="scientific">Dongia sedimenti</name>
    <dbReference type="NCBI Taxonomy" id="3064282"/>
    <lineage>
        <taxon>Bacteria</taxon>
        <taxon>Pseudomonadati</taxon>
        <taxon>Pseudomonadota</taxon>
        <taxon>Alphaproteobacteria</taxon>
        <taxon>Rhodospirillales</taxon>
        <taxon>Dongiaceae</taxon>
        <taxon>Dongia</taxon>
    </lineage>
</organism>
<keyword evidence="11" id="KW-1185">Reference proteome</keyword>
<dbReference type="GO" id="GO:0016301">
    <property type="term" value="F:kinase activity"/>
    <property type="evidence" value="ECO:0007669"/>
    <property type="project" value="UniProtKB-KW"/>
</dbReference>
<dbReference type="InterPro" id="IPR005467">
    <property type="entry name" value="His_kinase_dom"/>
</dbReference>
<name>A0ABU0YRP5_9PROT</name>
<dbReference type="SUPFAM" id="SSF47384">
    <property type="entry name" value="Homodimeric domain of signal transducing histidine kinase"/>
    <property type="match status" value="1"/>
</dbReference>
<dbReference type="Gene3D" id="1.10.287.130">
    <property type="match status" value="1"/>
</dbReference>
<dbReference type="EC" id="2.7.13.3" evidence="2"/>
<keyword evidence="8" id="KW-0472">Membrane</keyword>
<protein>
    <recommendedName>
        <fullName evidence="2">histidine kinase</fullName>
        <ecNumber evidence="2">2.7.13.3</ecNumber>
    </recommendedName>
</protein>
<dbReference type="InterPro" id="IPR036890">
    <property type="entry name" value="HATPase_C_sf"/>
</dbReference>
<sequence>MRRLRRLWSRIPLTVQAPLLAALLTVIFAVAISQVVLSRLAREQTLALRNLSSAFMDGLTTAVTPGLLTQDVWETFDSLDRARQQYGAVNARYMVVLLPDGRVLAGSAPDRFPVRSLLGEDLQELVAQGKPLVIDETVGKAWLVRGVEQEGFRIGTVLAELDISGLLAVRREILWTLIAVNCGLTVLFSFASYYLVQRLVRPLSIVQRRLADASEGRLELIDATTIAGSSPEYRRLFKQFNRMVEAHIDREVLAAELANQEQLAMLGRLASGMAHEVNNPLGGLMNAVDTMDVHGDNQDVRQRTIDLLRRGLAGIQHVVRAALVTYKTSHKTRLLTRLDLEDLPFLIQHEVGMKHLALSWRNNLPDEISIDASSIRQIALNLLLNACAASPERGNVHFSASLEGGMLSLTVANEGPELPEAALMAVRAGAAGDAAPSGHGLGLWTASRLAAKLNGDLKLRSPASGGALAEFSAPVTKEILDAVA</sequence>
<gene>
    <name evidence="10" type="ORF">Q8A70_18350</name>
</gene>
<dbReference type="InterPro" id="IPR003594">
    <property type="entry name" value="HATPase_dom"/>
</dbReference>
<evidence type="ECO:0000256" key="6">
    <source>
        <dbReference type="ARBA" id="ARBA00022777"/>
    </source>
</evidence>
<evidence type="ECO:0000256" key="3">
    <source>
        <dbReference type="ARBA" id="ARBA00022553"/>
    </source>
</evidence>
<evidence type="ECO:0000313" key="11">
    <source>
        <dbReference type="Proteomes" id="UP001230156"/>
    </source>
</evidence>
<keyword evidence="6 10" id="KW-0418">Kinase</keyword>
<evidence type="ECO:0000256" key="2">
    <source>
        <dbReference type="ARBA" id="ARBA00012438"/>
    </source>
</evidence>
<evidence type="ECO:0000259" key="9">
    <source>
        <dbReference type="PROSITE" id="PS50109"/>
    </source>
</evidence>
<dbReference type="PANTHER" id="PTHR45436:SF5">
    <property type="entry name" value="SENSOR HISTIDINE KINASE TRCS"/>
    <property type="match status" value="1"/>
</dbReference>
<keyword evidence="4" id="KW-0808">Transferase</keyword>
<feature type="domain" description="Histidine kinase" evidence="9">
    <location>
        <begin position="272"/>
        <end position="477"/>
    </location>
</feature>
<dbReference type="EMBL" id="JAUYVI010000005">
    <property type="protein sequence ID" value="MDQ7249656.1"/>
    <property type="molecule type" value="Genomic_DNA"/>
</dbReference>
<evidence type="ECO:0000313" key="10">
    <source>
        <dbReference type="EMBL" id="MDQ7249656.1"/>
    </source>
</evidence>
<keyword evidence="7 8" id="KW-1133">Transmembrane helix</keyword>
<evidence type="ECO:0000256" key="1">
    <source>
        <dbReference type="ARBA" id="ARBA00000085"/>
    </source>
</evidence>
<evidence type="ECO:0000256" key="7">
    <source>
        <dbReference type="ARBA" id="ARBA00022989"/>
    </source>
</evidence>